<dbReference type="Gene3D" id="3.30.420.10">
    <property type="entry name" value="Ribonuclease H-like superfamily/Ribonuclease H"/>
    <property type="match status" value="1"/>
</dbReference>
<dbReference type="InterPro" id="IPR040676">
    <property type="entry name" value="DUF5641"/>
</dbReference>
<sequence>MSLRRFIARRGKPFELLSDNGTNFVGGDKEMRAAYDAMIPQLRDQLTEQQISFRFIPPGAPHFGGAWEREVKSVKQALKVVLKDQTVTETVLCTVLIEVEGILNAKPLGYVSSDVSDLDPVTPSILLMGRHDSSLPQVLYDSSNLLGTRRWKHSQVLADHFWSSFIHYYLPNLQERQKWRKDGGEIGLDQVVLIVDPELPQACWPVGKVSNTFPGLDGRTRTVEVQVIVMYLQVLECEKNTRLVQMAWNYMNDSLRTDVFLRFRAETVACACIFLSARVLQIPLPEQPAWFLLFGVSEQDLIEISCCILRLYSMRCESCGVSHVCHVVHWSSYVSLSAGSV</sequence>
<dbReference type="SMART" id="SM00385">
    <property type="entry name" value="CYCLIN"/>
    <property type="match status" value="1"/>
</dbReference>
<comment type="caution">
    <text evidence="2">The sequence shown here is derived from an EMBL/GenBank/DDBJ whole genome shotgun (WGS) entry which is preliminary data.</text>
</comment>
<dbReference type="Proteomes" id="UP001558613">
    <property type="component" value="Unassembled WGS sequence"/>
</dbReference>
<evidence type="ECO:0000259" key="1">
    <source>
        <dbReference type="PROSITE" id="PS50994"/>
    </source>
</evidence>
<dbReference type="PANTHER" id="PTHR47331:SF1">
    <property type="entry name" value="GAG-LIKE PROTEIN"/>
    <property type="match status" value="1"/>
</dbReference>
<feature type="domain" description="Integrase catalytic" evidence="1">
    <location>
        <begin position="1"/>
        <end position="131"/>
    </location>
</feature>
<keyword evidence="3" id="KW-1185">Reference proteome</keyword>
<dbReference type="SUPFAM" id="SSF47954">
    <property type="entry name" value="Cyclin-like"/>
    <property type="match status" value="1"/>
</dbReference>
<accession>A0ABR3LHL5</accession>
<dbReference type="PANTHER" id="PTHR47331">
    <property type="entry name" value="PHD-TYPE DOMAIN-CONTAINING PROTEIN"/>
    <property type="match status" value="1"/>
</dbReference>
<dbReference type="SUPFAM" id="SSF53098">
    <property type="entry name" value="Ribonuclease H-like"/>
    <property type="match status" value="1"/>
</dbReference>
<dbReference type="PROSITE" id="PS50994">
    <property type="entry name" value="INTEGRASE"/>
    <property type="match status" value="1"/>
</dbReference>
<dbReference type="InterPro" id="IPR001584">
    <property type="entry name" value="Integrase_cat-core"/>
</dbReference>
<name>A0ABR3LHL5_9TELE</name>
<dbReference type="CDD" id="cd20533">
    <property type="entry name" value="CYCLIN_CCNL_rpt2"/>
    <property type="match status" value="1"/>
</dbReference>
<dbReference type="InterPro" id="IPR013763">
    <property type="entry name" value="Cyclin-like_dom"/>
</dbReference>
<evidence type="ECO:0000313" key="3">
    <source>
        <dbReference type="Proteomes" id="UP001558613"/>
    </source>
</evidence>
<gene>
    <name evidence="2" type="ORF">QQF64_019641</name>
</gene>
<dbReference type="InterPro" id="IPR036397">
    <property type="entry name" value="RNaseH_sf"/>
</dbReference>
<dbReference type="InterPro" id="IPR036915">
    <property type="entry name" value="Cyclin-like_sf"/>
</dbReference>
<reference evidence="2 3" key="1">
    <citation type="submission" date="2023-09" db="EMBL/GenBank/DDBJ databases">
        <authorList>
            <person name="Wang M."/>
        </authorList>
    </citation>
    <scope>NUCLEOTIDE SEQUENCE [LARGE SCALE GENOMIC DNA]</scope>
    <source>
        <strain evidence="2">GT-2023</strain>
        <tissue evidence="2">Liver</tissue>
    </source>
</reference>
<organism evidence="2 3">
    <name type="scientific">Cirrhinus molitorella</name>
    <name type="common">mud carp</name>
    <dbReference type="NCBI Taxonomy" id="172907"/>
    <lineage>
        <taxon>Eukaryota</taxon>
        <taxon>Metazoa</taxon>
        <taxon>Chordata</taxon>
        <taxon>Craniata</taxon>
        <taxon>Vertebrata</taxon>
        <taxon>Euteleostomi</taxon>
        <taxon>Actinopterygii</taxon>
        <taxon>Neopterygii</taxon>
        <taxon>Teleostei</taxon>
        <taxon>Ostariophysi</taxon>
        <taxon>Cypriniformes</taxon>
        <taxon>Cyprinidae</taxon>
        <taxon>Labeoninae</taxon>
        <taxon>Labeonini</taxon>
        <taxon>Cirrhinus</taxon>
    </lineage>
</organism>
<protein>
    <recommendedName>
        <fullName evidence="1">Integrase catalytic domain-containing protein</fullName>
    </recommendedName>
</protein>
<dbReference type="Gene3D" id="1.10.472.10">
    <property type="entry name" value="Cyclin-like"/>
    <property type="match status" value="1"/>
</dbReference>
<proteinExistence type="predicted"/>
<dbReference type="InterPro" id="IPR012337">
    <property type="entry name" value="RNaseH-like_sf"/>
</dbReference>
<evidence type="ECO:0000313" key="2">
    <source>
        <dbReference type="EMBL" id="KAL1251845.1"/>
    </source>
</evidence>
<dbReference type="EMBL" id="JAYMGO010000022">
    <property type="protein sequence ID" value="KAL1251845.1"/>
    <property type="molecule type" value="Genomic_DNA"/>
</dbReference>
<dbReference type="Pfam" id="PF18701">
    <property type="entry name" value="DUF5641"/>
    <property type="match status" value="1"/>
</dbReference>